<name>A0A0A9CQ78_ARUDO</name>
<sequence length="15" mass="1957">MFNRVLWTCVLRKYK</sequence>
<protein>
    <submittedName>
        <fullName evidence="1">Uncharacterized protein</fullName>
    </submittedName>
</protein>
<reference evidence="1" key="2">
    <citation type="journal article" date="2015" name="Data Brief">
        <title>Shoot transcriptome of the giant reed, Arundo donax.</title>
        <authorList>
            <person name="Barrero R.A."/>
            <person name="Guerrero F.D."/>
            <person name="Moolhuijzen P."/>
            <person name="Goolsby J.A."/>
            <person name="Tidwell J."/>
            <person name="Bellgard S.E."/>
            <person name="Bellgard M.I."/>
        </authorList>
    </citation>
    <scope>NUCLEOTIDE SEQUENCE</scope>
    <source>
        <tissue evidence="1">Shoot tissue taken approximately 20 cm above the soil surface</tissue>
    </source>
</reference>
<evidence type="ECO:0000313" key="1">
    <source>
        <dbReference type="EMBL" id="JAD73612.1"/>
    </source>
</evidence>
<reference evidence="1" key="1">
    <citation type="submission" date="2014-09" db="EMBL/GenBank/DDBJ databases">
        <authorList>
            <person name="Magalhaes I.L.F."/>
            <person name="Oliveira U."/>
            <person name="Santos F.R."/>
            <person name="Vidigal T.H.D.A."/>
            <person name="Brescovit A.D."/>
            <person name="Santos A.J."/>
        </authorList>
    </citation>
    <scope>NUCLEOTIDE SEQUENCE</scope>
    <source>
        <tissue evidence="1">Shoot tissue taken approximately 20 cm above the soil surface</tissue>
    </source>
</reference>
<dbReference type="EMBL" id="GBRH01224283">
    <property type="protein sequence ID" value="JAD73612.1"/>
    <property type="molecule type" value="Transcribed_RNA"/>
</dbReference>
<organism evidence="1">
    <name type="scientific">Arundo donax</name>
    <name type="common">Giant reed</name>
    <name type="synonym">Donax arundinaceus</name>
    <dbReference type="NCBI Taxonomy" id="35708"/>
    <lineage>
        <taxon>Eukaryota</taxon>
        <taxon>Viridiplantae</taxon>
        <taxon>Streptophyta</taxon>
        <taxon>Embryophyta</taxon>
        <taxon>Tracheophyta</taxon>
        <taxon>Spermatophyta</taxon>
        <taxon>Magnoliopsida</taxon>
        <taxon>Liliopsida</taxon>
        <taxon>Poales</taxon>
        <taxon>Poaceae</taxon>
        <taxon>PACMAD clade</taxon>
        <taxon>Arundinoideae</taxon>
        <taxon>Arundineae</taxon>
        <taxon>Arundo</taxon>
    </lineage>
</organism>
<proteinExistence type="predicted"/>
<accession>A0A0A9CQ78</accession>